<evidence type="ECO:0000313" key="2">
    <source>
        <dbReference type="EMBL" id="GGI99246.1"/>
    </source>
</evidence>
<feature type="compositionally biased region" description="Low complexity" evidence="1">
    <location>
        <begin position="136"/>
        <end position="149"/>
    </location>
</feature>
<evidence type="ECO:0008006" key="4">
    <source>
        <dbReference type="Google" id="ProtNLM"/>
    </source>
</evidence>
<feature type="region of interest" description="Disordered" evidence="1">
    <location>
        <begin position="123"/>
        <end position="151"/>
    </location>
</feature>
<dbReference type="Proteomes" id="UP000657574">
    <property type="component" value="Unassembled WGS sequence"/>
</dbReference>
<proteinExistence type="predicted"/>
<name>A0A917K3A6_9ACTN</name>
<protein>
    <recommendedName>
        <fullName evidence="4">Lipoprotein</fullName>
    </recommendedName>
</protein>
<comment type="caution">
    <text evidence="2">The sequence shown here is derived from an EMBL/GenBank/DDBJ whole genome shotgun (WGS) entry which is preliminary data.</text>
</comment>
<keyword evidence="3" id="KW-1185">Reference proteome</keyword>
<sequence>MIPYLFTRIPVWSVDRAAPDVKGASTPGTPGERGAGGLVAVPEGFRTTWLPGTDPARRDFAPVTRTPRCAGPAAWAVVAWEDVPRSEEAVAMNRPSRPVRILGSALAVGTLLATAACSDGGNAADAVSASPMAEDTPSPTVTPSPTSTPALTRTGAKAALITEADIEDDWTQANNAASWRDKLLIGKVDVAAFLNTKSNAADCQKLLNSLYSDSLLGRAVGASALTGFTAGDARMLYQAGDYGRASMDKSLAWIKSLPQKCAQFTATGSDGGKRTVRVVQSSLPKAGDAREGLTVRVQGTANGDPTTLTVDIAALRVGASGAVVTNGGLSGADHDSTKRAAQHGAQRLKDVLAGKTPSPHPSEFD</sequence>
<evidence type="ECO:0000313" key="3">
    <source>
        <dbReference type="Proteomes" id="UP000657574"/>
    </source>
</evidence>
<accession>A0A917K3A6</accession>
<dbReference type="EMBL" id="BMQA01000001">
    <property type="protein sequence ID" value="GGI99246.1"/>
    <property type="molecule type" value="Genomic_DNA"/>
</dbReference>
<reference evidence="2" key="1">
    <citation type="journal article" date="2014" name="Int. J. Syst. Evol. Microbiol.">
        <title>Complete genome sequence of Corynebacterium casei LMG S-19264T (=DSM 44701T), isolated from a smear-ripened cheese.</title>
        <authorList>
            <consortium name="US DOE Joint Genome Institute (JGI-PGF)"/>
            <person name="Walter F."/>
            <person name="Albersmeier A."/>
            <person name="Kalinowski J."/>
            <person name="Ruckert C."/>
        </authorList>
    </citation>
    <scope>NUCLEOTIDE SEQUENCE</scope>
    <source>
        <strain evidence="2">JCM 3086</strain>
    </source>
</reference>
<feature type="region of interest" description="Disordered" evidence="1">
    <location>
        <begin position="328"/>
        <end position="365"/>
    </location>
</feature>
<reference evidence="2" key="2">
    <citation type="submission" date="2020-09" db="EMBL/GenBank/DDBJ databases">
        <authorList>
            <person name="Sun Q."/>
            <person name="Ohkuma M."/>
        </authorList>
    </citation>
    <scope>NUCLEOTIDE SEQUENCE</scope>
    <source>
        <strain evidence="2">JCM 3086</strain>
    </source>
</reference>
<evidence type="ECO:0000256" key="1">
    <source>
        <dbReference type="SAM" id="MobiDB-lite"/>
    </source>
</evidence>
<organism evidence="2 3">
    <name type="scientific">Streptomyces brasiliensis</name>
    <dbReference type="NCBI Taxonomy" id="1954"/>
    <lineage>
        <taxon>Bacteria</taxon>
        <taxon>Bacillati</taxon>
        <taxon>Actinomycetota</taxon>
        <taxon>Actinomycetes</taxon>
        <taxon>Kitasatosporales</taxon>
        <taxon>Streptomycetaceae</taxon>
        <taxon>Streptomyces</taxon>
    </lineage>
</organism>
<dbReference type="AlphaFoldDB" id="A0A917K3A6"/>
<gene>
    <name evidence="2" type="ORF">GCM10010121_006840</name>
</gene>